<keyword evidence="1" id="KW-0472">Membrane</keyword>
<name>A0A8H5B0X2_9AGAR</name>
<keyword evidence="1" id="KW-0812">Transmembrane</keyword>
<dbReference type="AlphaFoldDB" id="A0A8H5B0X2"/>
<dbReference type="Proteomes" id="UP000541558">
    <property type="component" value="Unassembled WGS sequence"/>
</dbReference>
<keyword evidence="3" id="KW-1185">Reference proteome</keyword>
<dbReference type="CDD" id="cd11296">
    <property type="entry name" value="O-FucT_like"/>
    <property type="match status" value="1"/>
</dbReference>
<reference evidence="2 3" key="1">
    <citation type="journal article" date="2020" name="ISME J.">
        <title>Uncovering the hidden diversity of litter-decomposition mechanisms in mushroom-forming fungi.</title>
        <authorList>
            <person name="Floudas D."/>
            <person name="Bentzer J."/>
            <person name="Ahren D."/>
            <person name="Johansson T."/>
            <person name="Persson P."/>
            <person name="Tunlid A."/>
        </authorList>
    </citation>
    <scope>NUCLEOTIDE SEQUENCE [LARGE SCALE GENOMIC DNA]</scope>
    <source>
        <strain evidence="2 3">CBS 175.51</strain>
    </source>
</reference>
<protein>
    <submittedName>
        <fullName evidence="2">Uncharacterized protein</fullName>
    </submittedName>
</protein>
<feature type="transmembrane region" description="Helical" evidence="1">
    <location>
        <begin position="44"/>
        <end position="65"/>
    </location>
</feature>
<dbReference type="Gene3D" id="3.40.50.11350">
    <property type="match status" value="1"/>
</dbReference>
<evidence type="ECO:0000256" key="1">
    <source>
        <dbReference type="SAM" id="Phobius"/>
    </source>
</evidence>
<comment type="caution">
    <text evidence="2">The sequence shown here is derived from an EMBL/GenBank/DDBJ whole genome shotgun (WGS) entry which is preliminary data.</text>
</comment>
<accession>A0A8H5B0X2</accession>
<keyword evidence="1" id="KW-1133">Transmembrane helix</keyword>
<evidence type="ECO:0000313" key="2">
    <source>
        <dbReference type="EMBL" id="KAF5314535.1"/>
    </source>
</evidence>
<gene>
    <name evidence="2" type="ORF">D9611_007197</name>
</gene>
<organism evidence="2 3">
    <name type="scientific">Ephemerocybe angulata</name>
    <dbReference type="NCBI Taxonomy" id="980116"/>
    <lineage>
        <taxon>Eukaryota</taxon>
        <taxon>Fungi</taxon>
        <taxon>Dikarya</taxon>
        <taxon>Basidiomycota</taxon>
        <taxon>Agaricomycotina</taxon>
        <taxon>Agaricomycetes</taxon>
        <taxon>Agaricomycetidae</taxon>
        <taxon>Agaricales</taxon>
        <taxon>Agaricineae</taxon>
        <taxon>Psathyrellaceae</taxon>
        <taxon>Ephemerocybe</taxon>
    </lineage>
</organism>
<dbReference type="EMBL" id="JAACJK010000221">
    <property type="protein sequence ID" value="KAF5314535.1"/>
    <property type="molecule type" value="Genomic_DNA"/>
</dbReference>
<evidence type="ECO:0000313" key="3">
    <source>
        <dbReference type="Proteomes" id="UP000541558"/>
    </source>
</evidence>
<dbReference type="OrthoDB" id="2559662at2759"/>
<proteinExistence type="predicted"/>
<sequence length="518" mass="60763">MASDGFDKLYHEKPRRKRGIAQRVSIWFASLNPYRAQRRNYRRLWIPIFLILALWVGFKGFGVIFGNSQDRKVRKTRQWFKDRLIPGAVDDLPLDTPPRYFDLYEEQRNLPQHNLSLPYPEGATGRYVKFTSQINMLGWNNVFNELLMLNYLAYKSKRAYVFQDYVWKMDYFPWEEYMAWTVHARTPLPALIAGPTAGGPWPAGDPAPRSVHQDFWDIVCPPERVKVIWTHHVKKEFDLHWTPTSKFIFEKWNKVLLDDTAKCIEVIAPQRDIEDFGQVFDLWLWGSDRILPMWEELRDSPVSQLLATSPLIQRAVDRNMHLFKSEVTVHKDPFDQVFAVHVRRGDYEGACMNLAQWNSTFYSWNQLPYLPDRFTPPPGGIPGNNTKENIEFYFNRCLPNVDQIIKRINGARDDWEKEMFGVVVPGHFLNTLYILTNDKTSWMTDFKARLINEFGWKVVTSNDITFGNAQEKDVGMALDMEFARKAAIFLGNGWSSFTSNILHRRLVDKKIPISNRFF</sequence>